<organism evidence="3 4">
    <name type="scientific">Flavobacterium collinsii</name>
    <dbReference type="NCBI Taxonomy" id="1114861"/>
    <lineage>
        <taxon>Bacteria</taxon>
        <taxon>Pseudomonadati</taxon>
        <taxon>Bacteroidota</taxon>
        <taxon>Flavobacteriia</taxon>
        <taxon>Flavobacteriales</taxon>
        <taxon>Flavobacteriaceae</taxon>
        <taxon>Flavobacterium</taxon>
    </lineage>
</organism>
<dbReference type="Proteomes" id="UP000474567">
    <property type="component" value="Unassembled WGS sequence"/>
</dbReference>
<protein>
    <submittedName>
        <fullName evidence="3">Uncharacterized protein</fullName>
    </submittedName>
</protein>
<feature type="transmembrane region" description="Helical" evidence="2">
    <location>
        <begin position="157"/>
        <end position="179"/>
    </location>
</feature>
<name>A0ABM8KDL1_9FLAO</name>
<evidence type="ECO:0000313" key="4">
    <source>
        <dbReference type="Proteomes" id="UP000474567"/>
    </source>
</evidence>
<reference evidence="3 4" key="1">
    <citation type="submission" date="2020-02" db="EMBL/GenBank/DDBJ databases">
        <authorList>
            <person name="Criscuolo A."/>
        </authorList>
    </citation>
    <scope>NUCLEOTIDE SEQUENCE [LARGE SCALE GENOMIC DNA]</scope>
    <source>
        <strain evidence="3">CECT7796</strain>
    </source>
</reference>
<feature type="compositionally biased region" description="Basic and acidic residues" evidence="1">
    <location>
        <begin position="292"/>
        <end position="302"/>
    </location>
</feature>
<gene>
    <name evidence="3" type="ORF">FLACOL7796_00338</name>
</gene>
<evidence type="ECO:0000313" key="3">
    <source>
        <dbReference type="EMBL" id="CAA9194852.1"/>
    </source>
</evidence>
<keyword evidence="4" id="KW-1185">Reference proteome</keyword>
<keyword evidence="2" id="KW-0812">Transmembrane</keyword>
<keyword evidence="2" id="KW-1133">Transmembrane helix</keyword>
<sequence>MFTTFLNESNNQFIIISKDNGVFHIGYKNKEDRVGDLDDLKPTFEDLKVLFEKKEFIQFFKEIITNIGIHEKDIHDRFFEIIKSLKLLLSLAEKDYENYVLDFAFDKIKSKFKEERNKYFESLEKNIDAVSKQVFAFPLTFSATVFASYQVKEKPWILGLIILAYLLYTIIAFYILSIVEYNIFCLKGDVKKEEDEIKNAYNKIYSDFKLDFEKIWKKIKKLNCLMNILKTILVILLLSFIVFSSIQVLNPQKDKNVQNINIPTQNIHLYINRYKSKKSVDSTKISLPQGKPEVKKDSIKRN</sequence>
<comment type="caution">
    <text evidence="3">The sequence shown here is derived from an EMBL/GenBank/DDBJ whole genome shotgun (WGS) entry which is preliminary data.</text>
</comment>
<evidence type="ECO:0000256" key="2">
    <source>
        <dbReference type="SAM" id="Phobius"/>
    </source>
</evidence>
<accession>A0ABM8KDL1</accession>
<feature type="region of interest" description="Disordered" evidence="1">
    <location>
        <begin position="279"/>
        <end position="302"/>
    </location>
</feature>
<proteinExistence type="predicted"/>
<feature type="transmembrane region" description="Helical" evidence="2">
    <location>
        <begin position="224"/>
        <end position="246"/>
    </location>
</feature>
<keyword evidence="2" id="KW-0472">Membrane</keyword>
<dbReference type="EMBL" id="CADCST010000052">
    <property type="protein sequence ID" value="CAA9194852.1"/>
    <property type="molecule type" value="Genomic_DNA"/>
</dbReference>
<evidence type="ECO:0000256" key="1">
    <source>
        <dbReference type="SAM" id="MobiDB-lite"/>
    </source>
</evidence>